<gene>
    <name evidence="1" type="ORF">QFC21_001909</name>
</gene>
<reference evidence="1" key="1">
    <citation type="submission" date="2023-04" db="EMBL/GenBank/DDBJ databases">
        <title>Draft Genome sequencing of Naganishia species isolated from polar environments using Oxford Nanopore Technology.</title>
        <authorList>
            <person name="Leo P."/>
            <person name="Venkateswaran K."/>
        </authorList>
    </citation>
    <scope>NUCLEOTIDE SEQUENCE</scope>
    <source>
        <strain evidence="1">MNA-CCFEE 5423</strain>
    </source>
</reference>
<accession>A0ACC2VZJ4</accession>
<dbReference type="Proteomes" id="UP001227268">
    <property type="component" value="Unassembled WGS sequence"/>
</dbReference>
<evidence type="ECO:0000313" key="2">
    <source>
        <dbReference type="Proteomes" id="UP001227268"/>
    </source>
</evidence>
<dbReference type="EMBL" id="JASBWT010000005">
    <property type="protein sequence ID" value="KAJ9104414.1"/>
    <property type="molecule type" value="Genomic_DNA"/>
</dbReference>
<sequence length="464" mass="50192">MFAEPTAHQPTAEQPGGDAPGQPDKGDQGQRGCGRSDAVDNHRIGASMAFWRGCPGRGADGCLFNRIKAKRPGSHDDPIDLPEDDIQEALAPSGLHIEEDDDSGSELDNNDDVEDDDDDTYASNAAPLEEELEQEASTEYAQGTPLAANGQSPTSNMNNDGSTFSQHAPTAANRQVDAGMTVTLMPHQVLEVNWKLQREGANKPGGGILADDMGLGKTIQVNATVLGDRKDYDPTLMVVPLSLLGQWELEIGLQTADGGLTSFAVYGEAHKTSSNLTSYDIVFTSELKARGPDAGDTDGTLQFSEYSKGKSQTSIENNGTLGRRQWRRVVLEDAAKIRNHETQVAKPLPFEGDEMIANLGNDLTNESSFEFTGKMSHQQRDATIVKFSDAMHEVRVIDISTIAGGVEVYRLAPRQSVEERMFDLRTKASSADCTYTQGDSSTVVKATQKKLKLLLFGGQGKRTR</sequence>
<comment type="caution">
    <text evidence="1">The sequence shown here is derived from an EMBL/GenBank/DDBJ whole genome shotgun (WGS) entry which is preliminary data.</text>
</comment>
<name>A0ACC2VZJ4_9TREE</name>
<proteinExistence type="predicted"/>
<keyword evidence="2" id="KW-1185">Reference proteome</keyword>
<organism evidence="1 2">
    <name type="scientific">Naganishia friedmannii</name>
    <dbReference type="NCBI Taxonomy" id="89922"/>
    <lineage>
        <taxon>Eukaryota</taxon>
        <taxon>Fungi</taxon>
        <taxon>Dikarya</taxon>
        <taxon>Basidiomycota</taxon>
        <taxon>Agaricomycotina</taxon>
        <taxon>Tremellomycetes</taxon>
        <taxon>Filobasidiales</taxon>
        <taxon>Filobasidiaceae</taxon>
        <taxon>Naganishia</taxon>
    </lineage>
</organism>
<evidence type="ECO:0000313" key="1">
    <source>
        <dbReference type="EMBL" id="KAJ9104414.1"/>
    </source>
</evidence>
<protein>
    <submittedName>
        <fullName evidence="1">Uncharacterized protein</fullName>
    </submittedName>
</protein>